<dbReference type="EMBL" id="KE123903">
    <property type="protein sequence ID" value="EPB92079.1"/>
    <property type="molecule type" value="Genomic_DNA"/>
</dbReference>
<keyword evidence="2" id="KW-1185">Reference proteome</keyword>
<reference evidence="2" key="1">
    <citation type="submission" date="2013-05" db="EMBL/GenBank/DDBJ databases">
        <title>The Genome sequence of Mucor circinelloides f. circinelloides 1006PhL.</title>
        <authorList>
            <consortium name="The Broad Institute Genomics Platform"/>
            <person name="Cuomo C."/>
            <person name="Earl A."/>
            <person name="Findley K."/>
            <person name="Lee S.C."/>
            <person name="Walker B."/>
            <person name="Young S."/>
            <person name="Zeng Q."/>
            <person name="Gargeya S."/>
            <person name="Fitzgerald M."/>
            <person name="Haas B."/>
            <person name="Abouelleil A."/>
            <person name="Allen A.W."/>
            <person name="Alvarado L."/>
            <person name="Arachchi H.M."/>
            <person name="Berlin A.M."/>
            <person name="Chapman S.B."/>
            <person name="Gainer-Dewar J."/>
            <person name="Goldberg J."/>
            <person name="Griggs A."/>
            <person name="Gujja S."/>
            <person name="Hansen M."/>
            <person name="Howarth C."/>
            <person name="Imamovic A."/>
            <person name="Ireland A."/>
            <person name="Larimer J."/>
            <person name="McCowan C."/>
            <person name="Murphy C."/>
            <person name="Pearson M."/>
            <person name="Poon T.W."/>
            <person name="Priest M."/>
            <person name="Roberts A."/>
            <person name="Saif S."/>
            <person name="Shea T."/>
            <person name="Sisk P."/>
            <person name="Sykes S."/>
            <person name="Wortman J."/>
            <person name="Nusbaum C."/>
            <person name="Birren B."/>
        </authorList>
    </citation>
    <scope>NUCLEOTIDE SEQUENCE [LARGE SCALE GENOMIC DNA]</scope>
    <source>
        <strain evidence="2">1006PhL</strain>
    </source>
</reference>
<proteinExistence type="predicted"/>
<protein>
    <submittedName>
        <fullName evidence="1">Uncharacterized protein</fullName>
    </submittedName>
</protein>
<dbReference type="InParanoid" id="S2JQ26"/>
<sequence>MYDDGLQRFALIEVISPISSGELNYGACYDNSDHYRRLTKVPIENLVSLGVEIASINKNFPSVLNVSWRR</sequence>
<dbReference type="AlphaFoldDB" id="S2JQ26"/>
<accession>S2JQ26</accession>
<dbReference type="Proteomes" id="UP000014254">
    <property type="component" value="Unassembled WGS sequence"/>
</dbReference>
<dbReference type="VEuPathDB" id="FungiDB:HMPREF1544_01143"/>
<organism evidence="1 2">
    <name type="scientific">Mucor circinelloides f. circinelloides (strain 1006PhL)</name>
    <name type="common">Mucormycosis agent</name>
    <name type="synonym">Calyptromyces circinelloides</name>
    <dbReference type="NCBI Taxonomy" id="1220926"/>
    <lineage>
        <taxon>Eukaryota</taxon>
        <taxon>Fungi</taxon>
        <taxon>Fungi incertae sedis</taxon>
        <taxon>Mucoromycota</taxon>
        <taxon>Mucoromycotina</taxon>
        <taxon>Mucoromycetes</taxon>
        <taxon>Mucorales</taxon>
        <taxon>Mucorineae</taxon>
        <taxon>Mucoraceae</taxon>
        <taxon>Mucor</taxon>
    </lineage>
</organism>
<gene>
    <name evidence="1" type="ORF">HMPREF1544_01143</name>
</gene>
<dbReference type="OrthoDB" id="10589589at2759"/>
<evidence type="ECO:0000313" key="1">
    <source>
        <dbReference type="EMBL" id="EPB92079.1"/>
    </source>
</evidence>
<evidence type="ECO:0000313" key="2">
    <source>
        <dbReference type="Proteomes" id="UP000014254"/>
    </source>
</evidence>
<name>S2JQ26_MUCC1</name>